<evidence type="ECO:0000313" key="2">
    <source>
        <dbReference type="EMBL" id="CAH1259155.1"/>
    </source>
</evidence>
<dbReference type="EMBL" id="OV696688">
    <property type="protein sequence ID" value="CAH1259155.1"/>
    <property type="molecule type" value="Genomic_DNA"/>
</dbReference>
<evidence type="ECO:0000313" key="3">
    <source>
        <dbReference type="Proteomes" id="UP000838412"/>
    </source>
</evidence>
<keyword evidence="3" id="KW-1185">Reference proteome</keyword>
<feature type="compositionally biased region" description="Basic and acidic residues" evidence="1">
    <location>
        <begin position="1"/>
        <end position="13"/>
    </location>
</feature>
<reference evidence="2" key="1">
    <citation type="submission" date="2022-01" db="EMBL/GenBank/DDBJ databases">
        <authorList>
            <person name="Braso-Vives M."/>
        </authorList>
    </citation>
    <scope>NUCLEOTIDE SEQUENCE</scope>
</reference>
<feature type="compositionally biased region" description="Basic residues" evidence="1">
    <location>
        <begin position="26"/>
        <end position="35"/>
    </location>
</feature>
<sequence length="131" mass="14137">MNERRRRRPEVVGHKFGSAPCLVGRSKPKGGRQRPLRSGMSDGRTAGRAPKLAPMQLPVRTLSVPADCPARRLRRGVPVAPATASKPEGAASDGLATALLWDKARATAFSYCTRSLLRYRAGLLSCLPCRS</sequence>
<proteinExistence type="predicted"/>
<name>A0A8J9ZRU0_BRALA</name>
<dbReference type="AlphaFoldDB" id="A0A8J9ZRU0"/>
<protein>
    <submittedName>
        <fullName evidence="2">Hypp2177 protein</fullName>
    </submittedName>
</protein>
<gene>
    <name evidence="2" type="primary">Hypp2177</name>
    <name evidence="2" type="ORF">BLAG_LOCUS16532</name>
</gene>
<dbReference type="Proteomes" id="UP000838412">
    <property type="component" value="Chromosome 3"/>
</dbReference>
<accession>A0A8J9ZRU0</accession>
<organism evidence="2 3">
    <name type="scientific">Branchiostoma lanceolatum</name>
    <name type="common">Common lancelet</name>
    <name type="synonym">Amphioxus lanceolatum</name>
    <dbReference type="NCBI Taxonomy" id="7740"/>
    <lineage>
        <taxon>Eukaryota</taxon>
        <taxon>Metazoa</taxon>
        <taxon>Chordata</taxon>
        <taxon>Cephalochordata</taxon>
        <taxon>Leptocardii</taxon>
        <taxon>Amphioxiformes</taxon>
        <taxon>Branchiostomatidae</taxon>
        <taxon>Branchiostoma</taxon>
    </lineage>
</organism>
<feature type="region of interest" description="Disordered" evidence="1">
    <location>
        <begin position="1"/>
        <end position="51"/>
    </location>
</feature>
<evidence type="ECO:0000256" key="1">
    <source>
        <dbReference type="SAM" id="MobiDB-lite"/>
    </source>
</evidence>